<dbReference type="AlphaFoldDB" id="A0A9N8YRV6"/>
<dbReference type="EMBL" id="CAJVPS010000037">
    <property type="protein sequence ID" value="CAG8444014.1"/>
    <property type="molecule type" value="Genomic_DNA"/>
</dbReference>
<accession>A0A9N8YRV6</accession>
<protein>
    <submittedName>
        <fullName evidence="1">9664_t:CDS:1</fullName>
    </submittedName>
</protein>
<proteinExistence type="predicted"/>
<sequence length="130" mass="14954">MDEEYAALMMQWEKCKQHQPLSSNILQASSQYQFTNPSSFQSRQQQQQLLLQAASYQQQNSSSLPKTLSYHNPGISSLLSIIPQRRPLTSPNIKLSSTLENGEYSSRTIYRTNMTTENKPHFCHLHIQHA</sequence>
<evidence type="ECO:0000313" key="1">
    <source>
        <dbReference type="EMBL" id="CAG8444014.1"/>
    </source>
</evidence>
<gene>
    <name evidence="1" type="ORF">ALEPTO_LOCUS540</name>
</gene>
<organism evidence="1 2">
    <name type="scientific">Ambispora leptoticha</name>
    <dbReference type="NCBI Taxonomy" id="144679"/>
    <lineage>
        <taxon>Eukaryota</taxon>
        <taxon>Fungi</taxon>
        <taxon>Fungi incertae sedis</taxon>
        <taxon>Mucoromycota</taxon>
        <taxon>Glomeromycotina</taxon>
        <taxon>Glomeromycetes</taxon>
        <taxon>Archaeosporales</taxon>
        <taxon>Ambisporaceae</taxon>
        <taxon>Ambispora</taxon>
    </lineage>
</organism>
<reference evidence="1" key="1">
    <citation type="submission" date="2021-06" db="EMBL/GenBank/DDBJ databases">
        <authorList>
            <person name="Kallberg Y."/>
            <person name="Tangrot J."/>
            <person name="Rosling A."/>
        </authorList>
    </citation>
    <scope>NUCLEOTIDE SEQUENCE</scope>
    <source>
        <strain evidence="1">FL130A</strain>
    </source>
</reference>
<keyword evidence="2" id="KW-1185">Reference proteome</keyword>
<dbReference type="Proteomes" id="UP000789508">
    <property type="component" value="Unassembled WGS sequence"/>
</dbReference>
<evidence type="ECO:0000313" key="2">
    <source>
        <dbReference type="Proteomes" id="UP000789508"/>
    </source>
</evidence>
<comment type="caution">
    <text evidence="1">The sequence shown here is derived from an EMBL/GenBank/DDBJ whole genome shotgun (WGS) entry which is preliminary data.</text>
</comment>
<name>A0A9N8YRV6_9GLOM</name>